<dbReference type="AlphaFoldDB" id="A0A0R3L8T0"/>
<dbReference type="Gene3D" id="2.60.120.10">
    <property type="entry name" value="Jelly Rolls"/>
    <property type="match status" value="1"/>
</dbReference>
<gene>
    <name evidence="1" type="ORF">CP49_21375</name>
</gene>
<dbReference type="SUPFAM" id="SSF51182">
    <property type="entry name" value="RmlC-like cupins"/>
    <property type="match status" value="1"/>
</dbReference>
<evidence type="ECO:0008006" key="3">
    <source>
        <dbReference type="Google" id="ProtNLM"/>
    </source>
</evidence>
<dbReference type="Proteomes" id="UP000051913">
    <property type="component" value="Unassembled WGS sequence"/>
</dbReference>
<dbReference type="InterPro" id="IPR014710">
    <property type="entry name" value="RmlC-like_jellyroll"/>
</dbReference>
<dbReference type="InterPro" id="IPR011051">
    <property type="entry name" value="RmlC_Cupin_sf"/>
</dbReference>
<accession>A0A0R3L8T0</accession>
<dbReference type="EMBL" id="LLXX01000126">
    <property type="protein sequence ID" value="KRR04344.1"/>
    <property type="molecule type" value="Genomic_DNA"/>
</dbReference>
<sequence length="164" mass="17963">MLDAARVSWTVNKPSREETMGEINRRSALMLGVATAGTAVVAADPTVAQPYRTDEGKEIAPGVRVVEVSEREAMHGRDSVLPTYKRIKVVDVVSQPKATEKSDAMQNDMICLCLDGEMRIDHRDGHAFTVKKNDVWTCVKGEPEDTENIGNSAAIMRVINLIPA</sequence>
<protein>
    <recommendedName>
        <fullName evidence="3">Cupin 2 conserved barrel domain-containing protein</fullName>
    </recommendedName>
</protein>
<proteinExistence type="predicted"/>
<reference evidence="1 2" key="1">
    <citation type="submission" date="2014-03" db="EMBL/GenBank/DDBJ databases">
        <title>Bradyrhizobium valentinum sp. nov., isolated from effective nodules of Lupinus mariae-josephae, a lupine endemic of basic-lime soils in Eastern Spain.</title>
        <authorList>
            <person name="Duran D."/>
            <person name="Rey L."/>
            <person name="Navarro A."/>
            <person name="Busquets A."/>
            <person name="Imperial J."/>
            <person name="Ruiz-Argueso T."/>
        </authorList>
    </citation>
    <scope>NUCLEOTIDE SEQUENCE [LARGE SCALE GENOMIC DNA]</scope>
    <source>
        <strain evidence="1 2">LmjM3</strain>
    </source>
</reference>
<evidence type="ECO:0000313" key="1">
    <source>
        <dbReference type="EMBL" id="KRR04344.1"/>
    </source>
</evidence>
<keyword evidence="2" id="KW-1185">Reference proteome</keyword>
<organism evidence="1 2">
    <name type="scientific">Bradyrhizobium valentinum</name>
    <dbReference type="NCBI Taxonomy" id="1518501"/>
    <lineage>
        <taxon>Bacteria</taxon>
        <taxon>Pseudomonadati</taxon>
        <taxon>Pseudomonadota</taxon>
        <taxon>Alphaproteobacteria</taxon>
        <taxon>Hyphomicrobiales</taxon>
        <taxon>Nitrobacteraceae</taxon>
        <taxon>Bradyrhizobium</taxon>
    </lineage>
</organism>
<comment type="caution">
    <text evidence="1">The sequence shown here is derived from an EMBL/GenBank/DDBJ whole genome shotgun (WGS) entry which is preliminary data.</text>
</comment>
<name>A0A0R3L8T0_9BRAD</name>
<evidence type="ECO:0000313" key="2">
    <source>
        <dbReference type="Proteomes" id="UP000051913"/>
    </source>
</evidence>